<organism evidence="2 3">
    <name type="scientific">Paracoccidioides lutzii (strain ATCC MYA-826 / Pb01)</name>
    <name type="common">Paracoccidioides brasiliensis</name>
    <dbReference type="NCBI Taxonomy" id="502779"/>
    <lineage>
        <taxon>Eukaryota</taxon>
        <taxon>Fungi</taxon>
        <taxon>Dikarya</taxon>
        <taxon>Ascomycota</taxon>
        <taxon>Pezizomycotina</taxon>
        <taxon>Eurotiomycetes</taxon>
        <taxon>Eurotiomycetidae</taxon>
        <taxon>Onygenales</taxon>
        <taxon>Ajellomycetaceae</taxon>
        <taxon>Paracoccidioides</taxon>
    </lineage>
</organism>
<dbReference type="AlphaFoldDB" id="A0A0A2V529"/>
<dbReference type="KEGG" id="pbl:PAAG_12078"/>
<accession>A0A0A2V529</accession>
<evidence type="ECO:0000313" key="3">
    <source>
        <dbReference type="Proteomes" id="UP000002059"/>
    </source>
</evidence>
<protein>
    <submittedName>
        <fullName evidence="2">Uncharacterized protein</fullName>
    </submittedName>
</protein>
<dbReference type="EMBL" id="KN294006">
    <property type="protein sequence ID" value="KGQ01220.1"/>
    <property type="molecule type" value="Genomic_DNA"/>
</dbReference>
<dbReference type="Proteomes" id="UP000002059">
    <property type="component" value="Partially assembled WGS sequence"/>
</dbReference>
<name>A0A0A2V529_PARBA</name>
<dbReference type="GeneID" id="26970854"/>
<keyword evidence="3" id="KW-1185">Reference proteome</keyword>
<proteinExistence type="predicted"/>
<dbReference type="HOGENOM" id="CLU_2292507_0_0_1"/>
<evidence type="ECO:0000313" key="2">
    <source>
        <dbReference type="EMBL" id="KGQ01220.1"/>
    </source>
</evidence>
<dbReference type="VEuPathDB" id="FungiDB:PAAG_12078"/>
<gene>
    <name evidence="2" type="ORF">PAAG_12078</name>
</gene>
<sequence>MVASAGCGRNARVATSYADTSRNSVDHIPPGDVRNSRAACTDMEDSSPLARAPARGRRGDKCDGVLAQHIDLDSVAPVLTSSFQKVYDQTPEGSSPRWCLA</sequence>
<feature type="region of interest" description="Disordered" evidence="1">
    <location>
        <begin position="1"/>
        <end position="58"/>
    </location>
</feature>
<dbReference type="RefSeq" id="XP_015702765.1">
    <property type="nucleotide sequence ID" value="XM_015847615.1"/>
</dbReference>
<reference evidence="2 3" key="1">
    <citation type="journal article" date="2011" name="PLoS Genet.">
        <title>Comparative genomic analysis of human fungal pathogens causing paracoccidioidomycosis.</title>
        <authorList>
            <person name="Desjardins C.A."/>
            <person name="Champion M.D."/>
            <person name="Holder J.W."/>
            <person name="Muszewska A."/>
            <person name="Goldberg J."/>
            <person name="Bailao A.M."/>
            <person name="Brigido M.M."/>
            <person name="Ferreira M.E."/>
            <person name="Garcia A.M."/>
            <person name="Grynberg M."/>
            <person name="Gujja S."/>
            <person name="Heiman D.I."/>
            <person name="Henn M.R."/>
            <person name="Kodira C.D."/>
            <person name="Leon-Narvaez H."/>
            <person name="Longo L.V."/>
            <person name="Ma L.J."/>
            <person name="Malavazi I."/>
            <person name="Matsuo A.L."/>
            <person name="Morais F.V."/>
            <person name="Pereira M."/>
            <person name="Rodriguez-Brito S."/>
            <person name="Sakthikumar S."/>
            <person name="Salem-Izacc S.M."/>
            <person name="Sykes S.M."/>
            <person name="Teixeira M.M."/>
            <person name="Vallejo M.C."/>
            <person name="Walter M.E."/>
            <person name="Yandava C."/>
            <person name="Young S."/>
            <person name="Zeng Q."/>
            <person name="Zucker J."/>
            <person name="Felipe M.S."/>
            <person name="Goldman G.H."/>
            <person name="Haas B.J."/>
            <person name="McEwen J.G."/>
            <person name="Nino-Vega G."/>
            <person name="Puccia R."/>
            <person name="San-Blas G."/>
            <person name="Soares C.M."/>
            <person name="Birren B.W."/>
            <person name="Cuomo C.A."/>
        </authorList>
    </citation>
    <scope>NUCLEOTIDE SEQUENCE [LARGE SCALE GENOMIC DNA]</scope>
    <source>
        <strain evidence="3">ATCC MYA-826 / Pb01</strain>
    </source>
</reference>
<evidence type="ECO:0000256" key="1">
    <source>
        <dbReference type="SAM" id="MobiDB-lite"/>
    </source>
</evidence>